<dbReference type="Pfam" id="PF10688">
    <property type="entry name" value="Imp-YgjV"/>
    <property type="match status" value="1"/>
</dbReference>
<sequence>MTDFGAELLGACALVTNFIGYRQNEINRYRMISGVGLVFLSAHFFMLDAMAAGIACLLSSVRNIIAIKTQHIAVVIVFVMLHLLFLAYEWFILHHNAWIFVAYTSSIIFTVGTVMLSNTTRIRQWFIVAESLGLVYALSVGSVFGSIFNISNLISIFIKLAADKPESQRDECNS</sequence>
<evidence type="ECO:0000313" key="2">
    <source>
        <dbReference type="EMBL" id="MCV2884678.1"/>
    </source>
</evidence>
<feature type="transmembrane region" description="Helical" evidence="1">
    <location>
        <begin position="97"/>
        <end position="118"/>
    </location>
</feature>
<comment type="caution">
    <text evidence="2">The sequence shown here is derived from an EMBL/GenBank/DDBJ whole genome shotgun (WGS) entry which is preliminary data.</text>
</comment>
<reference evidence="2 3" key="1">
    <citation type="submission" date="2022-10" db="EMBL/GenBank/DDBJ databases">
        <title>Aestuariibacter sp. AA17 isolated from Montipora capitata coral fragment.</title>
        <authorList>
            <person name="Emsley S.A."/>
            <person name="Pfannmuller K.M."/>
            <person name="Loughran R.M."/>
            <person name="Shlafstein M."/>
            <person name="Papke E."/>
            <person name="Saw J.H."/>
            <person name="Ushijima B."/>
            <person name="Videau P."/>
        </authorList>
    </citation>
    <scope>NUCLEOTIDE SEQUENCE [LARGE SCALE GENOMIC DNA]</scope>
    <source>
        <strain evidence="2 3">AA17</strain>
    </source>
</reference>
<feature type="transmembrane region" description="Helical" evidence="1">
    <location>
        <begin position="37"/>
        <end position="60"/>
    </location>
</feature>
<name>A0ABT3A7M3_9ALTE</name>
<organism evidence="2 3">
    <name type="scientific">Fluctibacter corallii</name>
    <dbReference type="NCBI Taxonomy" id="2984329"/>
    <lineage>
        <taxon>Bacteria</taxon>
        <taxon>Pseudomonadati</taxon>
        <taxon>Pseudomonadota</taxon>
        <taxon>Gammaproteobacteria</taxon>
        <taxon>Alteromonadales</taxon>
        <taxon>Alteromonadaceae</taxon>
        <taxon>Fluctibacter</taxon>
    </lineage>
</organism>
<keyword evidence="1" id="KW-0812">Transmembrane</keyword>
<protein>
    <submittedName>
        <fullName evidence="2">YgjV family protein</fullName>
    </submittedName>
</protein>
<feature type="transmembrane region" description="Helical" evidence="1">
    <location>
        <begin position="125"/>
        <end position="148"/>
    </location>
</feature>
<dbReference type="InterPro" id="IPR019629">
    <property type="entry name" value="Uncharacterised_HI1736/YgjV"/>
</dbReference>
<gene>
    <name evidence="2" type="ORF">OE749_08215</name>
</gene>
<accession>A0ABT3A7M3</accession>
<dbReference type="Proteomes" id="UP001652504">
    <property type="component" value="Unassembled WGS sequence"/>
</dbReference>
<dbReference type="EMBL" id="JAOWKX010000003">
    <property type="protein sequence ID" value="MCV2884678.1"/>
    <property type="molecule type" value="Genomic_DNA"/>
</dbReference>
<keyword evidence="1" id="KW-0472">Membrane</keyword>
<keyword evidence="1" id="KW-1133">Transmembrane helix</keyword>
<evidence type="ECO:0000313" key="3">
    <source>
        <dbReference type="Proteomes" id="UP001652504"/>
    </source>
</evidence>
<keyword evidence="3" id="KW-1185">Reference proteome</keyword>
<dbReference type="RefSeq" id="WP_263711955.1">
    <property type="nucleotide sequence ID" value="NZ_JAOWKX010000003.1"/>
</dbReference>
<proteinExistence type="predicted"/>
<evidence type="ECO:0000256" key="1">
    <source>
        <dbReference type="SAM" id="Phobius"/>
    </source>
</evidence>
<feature type="transmembrane region" description="Helical" evidence="1">
    <location>
        <begin position="72"/>
        <end position="91"/>
    </location>
</feature>